<sequence>MIKNLNRHMIRFIKSSKLHTVLSLLFLVFISSCSNSDDSYFELLDSNQTGLNFENNLEQTTEFSFFDYMYFYNGGGVAAADFNNDNLVDVFFTSNMGENKLFLNQGNFKFKDVSDRAGIKGEGYWSTGASVVDINQDGLLDIYVNVVGDHEVLKGTNQLFICKKIENGIPVFEDEAIAYDLDFAGFGTQAAFADFDKDGDLDLFQLNHSIHQNGTFGKRTDFKGEISDVAGDKYFRNDNGKFVNATRESGINSSVIGYGLGVVVGDVNNDGYPDIYVGNDFHENDYLYINQGNGTFKESLTEQINHTSRFSMGVDMADINNDSYNDIISLDMLPYDPQILKSSLGEDAFDVYRFKKTFGYNDQFARNNLQLNNHNGTFSEIALYADVYASDWSWAPLFMDFDNNGDKDLFISNGIPRRMNDIDYMNFMNSNEDQRMKTQMGMVDKEDLQIVEKMPKIKLPNRFYSNNADLTFNDISESVTNNKSSYSNGAVYADLDNDGDLDIIVNNLEDKPFIYKNNSIEKGISGTYLQLQLTGYKGNINAIGSRVIVRLKNGKTLSYEYYPVKGFQSSVLDDFHIAIGDSSQLNKIQLIWPNGKSQDISTLKLNSLHQISYSDELGSYDFSTLRKSNYNYRAVEIQDSLGIDIVHEENQLVEFIREPLMPHMVSTEGPALAVADINGDGLEDFFFGSSKRVPSQIWIQQESGQFIKSDQHFIQNDSVFEDVDAVFADVDNDGDQDLLIASGGNEYKANSEYTAQRLYLNDGSGVFTSKFIFPESNMTASTVTVGDYNDDGFQDVFFGGRAVPYGYGLNPGSKLYFNNQDATFSLVNDDSAPFLNSLGMLTDATSADVNGDGRLDIVLAIEWEPIQVMFNLGNGFELKSISSESGWWNTVMAEDFNRDGTLDIIAGNVGENSRFKPSKEEPVNLYLKDFDGNGQNDPILTYFLKGKEIPFANHAELLKQLPYLKKEWKYAQDFSRASLEGIFGSDQLESAKKLSANDFSSYLYVNKGNKGFEAKKLPMELQISTLNAVEIVSNGKSTKPELLGAGNFYENNIEMGKYDAQYGTVFSFQDSTFTIKSVRDLKLDSQVRNIKSIKIKGKTLLLVASNNSEFKLIELTTDN</sequence>
<evidence type="ECO:0000259" key="3">
    <source>
        <dbReference type="Pfam" id="PF07593"/>
    </source>
</evidence>
<dbReference type="PANTHER" id="PTHR16026:SF0">
    <property type="entry name" value="CARTILAGE ACIDIC PROTEIN 1"/>
    <property type="match status" value="1"/>
</dbReference>
<evidence type="ECO:0000256" key="1">
    <source>
        <dbReference type="ARBA" id="ARBA00022729"/>
    </source>
</evidence>
<dbReference type="Pfam" id="PF07593">
    <property type="entry name" value="UnbV_ASPIC"/>
    <property type="match status" value="1"/>
</dbReference>
<dbReference type="PROSITE" id="PS51257">
    <property type="entry name" value="PROKAR_LIPOPROTEIN"/>
    <property type="match status" value="1"/>
</dbReference>
<proteinExistence type="predicted"/>
<dbReference type="PANTHER" id="PTHR16026">
    <property type="entry name" value="CARTILAGE ACIDIC PROTEIN 1"/>
    <property type="match status" value="1"/>
</dbReference>
<feature type="chain" id="PRO_5041241959" evidence="2">
    <location>
        <begin position="37"/>
        <end position="1119"/>
    </location>
</feature>
<dbReference type="Gene3D" id="2.130.10.130">
    <property type="entry name" value="Integrin alpha, N-terminal"/>
    <property type="match status" value="3"/>
</dbReference>
<dbReference type="SUPFAM" id="SSF69318">
    <property type="entry name" value="Integrin alpha N-terminal domain"/>
    <property type="match status" value="2"/>
</dbReference>
<protein>
    <submittedName>
        <fullName evidence="4">VCBS repeat-containing protein</fullName>
    </submittedName>
</protein>
<dbReference type="AlphaFoldDB" id="A0AA49JDE2"/>
<keyword evidence="5" id="KW-1185">Reference proteome</keyword>
<organism evidence="4 5">
    <name type="scientific">Marivirga arenosa</name>
    <dbReference type="NCBI Taxonomy" id="3059076"/>
    <lineage>
        <taxon>Bacteria</taxon>
        <taxon>Pseudomonadati</taxon>
        <taxon>Bacteroidota</taxon>
        <taxon>Cytophagia</taxon>
        <taxon>Cytophagales</taxon>
        <taxon>Marivirgaceae</taxon>
        <taxon>Marivirga</taxon>
    </lineage>
</organism>
<gene>
    <name evidence="4" type="ORF">QYS48_21945</name>
</gene>
<dbReference type="InterPro" id="IPR028994">
    <property type="entry name" value="Integrin_alpha_N"/>
</dbReference>
<dbReference type="EMBL" id="CP129970">
    <property type="protein sequence ID" value="WKK84755.2"/>
    <property type="molecule type" value="Genomic_DNA"/>
</dbReference>
<dbReference type="Proteomes" id="UP001244443">
    <property type="component" value="Chromosome"/>
</dbReference>
<dbReference type="Pfam" id="PF13517">
    <property type="entry name" value="FG-GAP_3"/>
    <property type="match status" value="4"/>
</dbReference>
<evidence type="ECO:0000256" key="2">
    <source>
        <dbReference type="SAM" id="SignalP"/>
    </source>
</evidence>
<evidence type="ECO:0000313" key="5">
    <source>
        <dbReference type="Proteomes" id="UP001244443"/>
    </source>
</evidence>
<keyword evidence="1 2" id="KW-0732">Signal</keyword>
<name>A0AA49JDE2_9BACT</name>
<feature type="domain" description="ASPIC/UnbV" evidence="3">
    <location>
        <begin position="542"/>
        <end position="608"/>
    </location>
</feature>
<evidence type="ECO:0000313" key="4">
    <source>
        <dbReference type="EMBL" id="WKK84755.2"/>
    </source>
</evidence>
<dbReference type="InterPro" id="IPR027039">
    <property type="entry name" value="Crtac1"/>
</dbReference>
<dbReference type="InterPro" id="IPR011519">
    <property type="entry name" value="UnbV_ASPIC"/>
</dbReference>
<dbReference type="InterPro" id="IPR013517">
    <property type="entry name" value="FG-GAP"/>
</dbReference>
<dbReference type="RefSeq" id="WP_308356457.1">
    <property type="nucleotide sequence ID" value="NZ_CP129970.2"/>
</dbReference>
<accession>A0AA49JDE2</accession>
<feature type="signal peptide" evidence="2">
    <location>
        <begin position="1"/>
        <end position="36"/>
    </location>
</feature>
<reference evidence="4" key="1">
    <citation type="submission" date="2023-08" db="EMBL/GenBank/DDBJ databases">
        <title>Comparative genomics and taxonomic characterization of three novel marine species of genus Marivirga.</title>
        <authorList>
            <person name="Muhammad N."/>
            <person name="Kim S.-G."/>
        </authorList>
    </citation>
    <scope>NUCLEOTIDE SEQUENCE [LARGE SCALE GENOMIC DNA]</scope>
    <source>
        <strain evidence="4">ABR2-2</strain>
    </source>
</reference>